<dbReference type="OrthoDB" id="10634401at2759"/>
<dbReference type="EMBL" id="LCUC01000236">
    <property type="protein sequence ID" value="KKY33677.1"/>
    <property type="molecule type" value="Genomic_DNA"/>
</dbReference>
<reference evidence="1 2" key="2">
    <citation type="submission" date="2015-05" db="EMBL/GenBank/DDBJ databases">
        <authorList>
            <person name="Morales-Cruz A."/>
            <person name="Amrine K.C."/>
            <person name="Cantu D."/>
        </authorList>
    </citation>
    <scope>NUCLEOTIDE SEQUENCE [LARGE SCALE GENOMIC DNA]</scope>
    <source>
        <strain evidence="1">DA912</strain>
    </source>
</reference>
<proteinExistence type="predicted"/>
<dbReference type="Proteomes" id="UP000034680">
    <property type="component" value="Unassembled WGS sequence"/>
</dbReference>
<evidence type="ECO:0000313" key="1">
    <source>
        <dbReference type="EMBL" id="KKY33677.1"/>
    </source>
</evidence>
<keyword evidence="2" id="KW-1185">Reference proteome</keyword>
<reference evidence="1 2" key="1">
    <citation type="submission" date="2015-05" db="EMBL/GenBank/DDBJ databases">
        <title>Distinctive expansion of gene families associated with plant cell wall degradation and secondary metabolism in the genomes of grapevine trunk pathogens.</title>
        <authorList>
            <person name="Lawrence D.P."/>
            <person name="Travadon R."/>
            <person name="Rolshausen P.E."/>
            <person name="Baumgartner K."/>
        </authorList>
    </citation>
    <scope>NUCLEOTIDE SEQUENCE [LARGE SCALE GENOMIC DNA]</scope>
    <source>
        <strain evidence="1">DA912</strain>
    </source>
</reference>
<organism evidence="1 2">
    <name type="scientific">Diaporthe ampelina</name>
    <dbReference type="NCBI Taxonomy" id="1214573"/>
    <lineage>
        <taxon>Eukaryota</taxon>
        <taxon>Fungi</taxon>
        <taxon>Dikarya</taxon>
        <taxon>Ascomycota</taxon>
        <taxon>Pezizomycotina</taxon>
        <taxon>Sordariomycetes</taxon>
        <taxon>Sordariomycetidae</taxon>
        <taxon>Diaporthales</taxon>
        <taxon>Diaporthaceae</taxon>
        <taxon>Diaporthe</taxon>
    </lineage>
</organism>
<accession>A0A0G2FGP4</accession>
<name>A0A0G2FGP4_9PEZI</name>
<evidence type="ECO:0000313" key="2">
    <source>
        <dbReference type="Proteomes" id="UP000034680"/>
    </source>
</evidence>
<dbReference type="AlphaFoldDB" id="A0A0G2FGP4"/>
<comment type="caution">
    <text evidence="1">The sequence shown here is derived from an EMBL/GenBank/DDBJ whole genome shotgun (WGS) entry which is preliminary data.</text>
</comment>
<protein>
    <submittedName>
        <fullName evidence="1">Uncharacterized protein</fullName>
    </submittedName>
</protein>
<sequence length="240" mass="28014">MELCLKQLIEWTRLKNRSVPDPAEENALARYSWLVFDPCIPDYVELTKAARKEVVKAASLTEDLEGDFWFGHLCRSGMVIDTLWEKSAYQLTYPWLIKDDKYPLGRPMATPKSMAKKRLVKWDRVDLRSSEGCENSLDDLFHFPAKKWVVDDYGSDSELFKMRQEGETPPGIKIKSKKEHRGLPRDLHMQILEFFDEQREQDRLYPEAAIEGFSDRYQEDPKAASRQCTCRCAPVRDDEV</sequence>
<gene>
    <name evidence="1" type="ORF">UCDDA912_g06387</name>
</gene>